<evidence type="ECO:0000256" key="12">
    <source>
        <dbReference type="SAM" id="Phobius"/>
    </source>
</evidence>
<gene>
    <name evidence="13" type="ORF">J8N05_42290</name>
</gene>
<feature type="transmembrane region" description="Helical" evidence="12">
    <location>
        <begin position="157"/>
        <end position="175"/>
    </location>
</feature>
<feature type="region of interest" description="Disordered" evidence="11">
    <location>
        <begin position="1"/>
        <end position="25"/>
    </location>
</feature>
<comment type="function">
    <text evidence="9">Part of the binding-protein-dependent transport system for D-xylose. Probably responsible for the translocation of the substrate across the membrane.</text>
</comment>
<keyword evidence="8 12" id="KW-0472">Membrane</keyword>
<dbReference type="Pfam" id="PF02653">
    <property type="entry name" value="BPD_transp_2"/>
    <property type="match status" value="1"/>
</dbReference>
<accession>A0A940XZU3</accession>
<keyword evidence="3" id="KW-1003">Cell membrane</keyword>
<dbReference type="GO" id="GO:0005886">
    <property type="term" value="C:plasma membrane"/>
    <property type="evidence" value="ECO:0007669"/>
    <property type="project" value="UniProtKB-SubCell"/>
</dbReference>
<proteinExistence type="predicted"/>
<evidence type="ECO:0000256" key="6">
    <source>
        <dbReference type="ARBA" id="ARBA00022692"/>
    </source>
</evidence>
<feature type="transmembrane region" description="Helical" evidence="12">
    <location>
        <begin position="349"/>
        <end position="370"/>
    </location>
</feature>
<evidence type="ECO:0000256" key="5">
    <source>
        <dbReference type="ARBA" id="ARBA00022597"/>
    </source>
</evidence>
<dbReference type="GO" id="GO:0022857">
    <property type="term" value="F:transmembrane transporter activity"/>
    <property type="evidence" value="ECO:0007669"/>
    <property type="project" value="InterPro"/>
</dbReference>
<organism evidence="13 14">
    <name type="scientific">Streptomyces liliiviolaceus</name>
    <dbReference type="NCBI Taxonomy" id="2823109"/>
    <lineage>
        <taxon>Bacteria</taxon>
        <taxon>Bacillati</taxon>
        <taxon>Actinomycetota</taxon>
        <taxon>Actinomycetes</taxon>
        <taxon>Kitasatosporales</taxon>
        <taxon>Streptomycetaceae</taxon>
        <taxon>Streptomyces</taxon>
    </lineage>
</organism>
<evidence type="ECO:0000256" key="10">
    <source>
        <dbReference type="ARBA" id="ARBA00035686"/>
    </source>
</evidence>
<evidence type="ECO:0000256" key="1">
    <source>
        <dbReference type="ARBA" id="ARBA00004651"/>
    </source>
</evidence>
<dbReference type="PANTHER" id="PTHR32196:SF32">
    <property type="entry name" value="XYLOSE TRANSPORT SYSTEM PERMEASE PROTEIN XYLH"/>
    <property type="match status" value="1"/>
</dbReference>
<evidence type="ECO:0000256" key="3">
    <source>
        <dbReference type="ARBA" id="ARBA00022475"/>
    </source>
</evidence>
<evidence type="ECO:0000256" key="9">
    <source>
        <dbReference type="ARBA" id="ARBA00035611"/>
    </source>
</evidence>
<keyword evidence="6 12" id="KW-0812">Transmembrane</keyword>
<comment type="subcellular location">
    <subcellularLocation>
        <location evidence="1">Cell membrane</location>
        <topology evidence="1">Multi-pass membrane protein</topology>
    </subcellularLocation>
</comment>
<feature type="transmembrane region" description="Helical" evidence="12">
    <location>
        <begin position="75"/>
        <end position="98"/>
    </location>
</feature>
<protein>
    <recommendedName>
        <fullName evidence="10">Xylose transport system permease protein XylH</fullName>
    </recommendedName>
</protein>
<dbReference type="InterPro" id="IPR001851">
    <property type="entry name" value="ABC_transp_permease"/>
</dbReference>
<dbReference type="RefSeq" id="WP_210892707.1">
    <property type="nucleotide sequence ID" value="NZ_JAGPYQ010000002.1"/>
</dbReference>
<dbReference type="CDD" id="cd06579">
    <property type="entry name" value="TM_PBP1_transp_AraH_like"/>
    <property type="match status" value="1"/>
</dbReference>
<keyword evidence="7 12" id="KW-1133">Transmembrane helix</keyword>
<evidence type="ECO:0000256" key="4">
    <source>
        <dbReference type="ARBA" id="ARBA00022519"/>
    </source>
</evidence>
<feature type="transmembrane region" description="Helical" evidence="12">
    <location>
        <begin position="377"/>
        <end position="396"/>
    </location>
</feature>
<reference evidence="13 14" key="1">
    <citation type="submission" date="2021-04" db="EMBL/GenBank/DDBJ databases">
        <authorList>
            <person name="Tang X."/>
            <person name="Zhou X."/>
            <person name="Chen X."/>
            <person name="Cernava T."/>
            <person name="Zhang C."/>
        </authorList>
    </citation>
    <scope>NUCLEOTIDE SEQUENCE [LARGE SCALE GENOMIC DNA]</scope>
    <source>
        <strain evidence="13 14">BH-SS-21</strain>
    </source>
</reference>
<feature type="transmembrane region" description="Helical" evidence="12">
    <location>
        <begin position="315"/>
        <end position="337"/>
    </location>
</feature>
<keyword evidence="4" id="KW-0997">Cell inner membrane</keyword>
<feature type="transmembrane region" description="Helical" evidence="12">
    <location>
        <begin position="195"/>
        <end position="215"/>
    </location>
</feature>
<sequence>MTAAVVPEKPELPRGPGTPKKNKAASAASLRSVARNYVDRVRGGELGALPAVLGLIVLCVFFAALRPVFLSELNFANLLTQGAGSIAIAMGLVFVLLLGEIDLSAGYASGVCAAVLAILLTDHGWPWYGAAGAAILTGTVIGLLLGLLVAKVGIPSFVVTLAAFLGFQGIVLMLLKEGTNISIRDETILAVANNNLSPALGWVLLAVGVGAYAAIQFRQSRNRRRRGLAPAPAALLAVRIGGLAVLGAVSVHLLNQERSRNVIVDSLKGVPIVVPVIAVLLVAGTFLLQRTSFGLHIYAVGGNAEAARRAGINVAAIRISAFVICSSLAAVGGIIAASRGNSVDPNTGGSNVLLLAVGAAVIGGTSLFGGRGRVLDAVLGGMVVAVIQNGMGLMGYSSGVKYAVTGSVLLVAAGVDALSRRRAVRR</sequence>
<evidence type="ECO:0000256" key="2">
    <source>
        <dbReference type="ARBA" id="ARBA00022448"/>
    </source>
</evidence>
<feature type="transmembrane region" description="Helical" evidence="12">
    <location>
        <begin position="127"/>
        <end position="150"/>
    </location>
</feature>
<keyword evidence="5" id="KW-0762">Sugar transport</keyword>
<dbReference type="EMBL" id="JAGPYQ010000002">
    <property type="protein sequence ID" value="MBQ0854794.1"/>
    <property type="molecule type" value="Genomic_DNA"/>
</dbReference>
<feature type="transmembrane region" description="Helical" evidence="12">
    <location>
        <begin position="105"/>
        <end position="121"/>
    </location>
</feature>
<evidence type="ECO:0000256" key="11">
    <source>
        <dbReference type="SAM" id="MobiDB-lite"/>
    </source>
</evidence>
<evidence type="ECO:0000313" key="14">
    <source>
        <dbReference type="Proteomes" id="UP000677413"/>
    </source>
</evidence>
<keyword evidence="2" id="KW-0813">Transport</keyword>
<feature type="transmembrane region" description="Helical" evidence="12">
    <location>
        <begin position="402"/>
        <end position="419"/>
    </location>
</feature>
<feature type="transmembrane region" description="Helical" evidence="12">
    <location>
        <begin position="227"/>
        <end position="249"/>
    </location>
</feature>
<evidence type="ECO:0000256" key="8">
    <source>
        <dbReference type="ARBA" id="ARBA00023136"/>
    </source>
</evidence>
<evidence type="ECO:0000313" key="13">
    <source>
        <dbReference type="EMBL" id="MBQ0854794.1"/>
    </source>
</evidence>
<dbReference type="PANTHER" id="PTHR32196">
    <property type="entry name" value="ABC TRANSPORTER PERMEASE PROTEIN YPHD-RELATED-RELATED"/>
    <property type="match status" value="1"/>
</dbReference>
<feature type="transmembrane region" description="Helical" evidence="12">
    <location>
        <begin position="269"/>
        <end position="288"/>
    </location>
</feature>
<keyword evidence="14" id="KW-1185">Reference proteome</keyword>
<dbReference type="AlphaFoldDB" id="A0A940XZU3"/>
<feature type="transmembrane region" description="Helical" evidence="12">
    <location>
        <begin position="46"/>
        <end position="69"/>
    </location>
</feature>
<evidence type="ECO:0000256" key="7">
    <source>
        <dbReference type="ARBA" id="ARBA00022989"/>
    </source>
</evidence>
<dbReference type="Proteomes" id="UP000677413">
    <property type="component" value="Unassembled WGS sequence"/>
</dbReference>
<name>A0A940XZU3_9ACTN</name>
<comment type="caution">
    <text evidence="13">The sequence shown here is derived from an EMBL/GenBank/DDBJ whole genome shotgun (WGS) entry which is preliminary data.</text>
</comment>